<dbReference type="EMBL" id="ADAS02001401">
    <property type="protein sequence ID" value="OAV86243.1"/>
    <property type="molecule type" value="Genomic_DNA"/>
</dbReference>
<evidence type="ECO:0000256" key="1">
    <source>
        <dbReference type="SAM" id="MobiDB-lite"/>
    </source>
</evidence>
<feature type="non-terminal residue" evidence="2">
    <location>
        <position position="554"/>
    </location>
</feature>
<dbReference type="Proteomes" id="UP000005240">
    <property type="component" value="Unassembled WGS sequence"/>
</dbReference>
<gene>
    <name evidence="2" type="ORF">PTTG_02604</name>
</gene>
<evidence type="ECO:0000313" key="2">
    <source>
        <dbReference type="EMBL" id="OAV86243.1"/>
    </source>
</evidence>
<protein>
    <submittedName>
        <fullName evidence="2 3">Uncharacterized protein</fullName>
    </submittedName>
</protein>
<evidence type="ECO:0000313" key="3">
    <source>
        <dbReference type="EnsemblFungi" id="PTTG_02604-t43_1-p1"/>
    </source>
</evidence>
<reference evidence="3" key="4">
    <citation type="submission" date="2025-05" db="UniProtKB">
        <authorList>
            <consortium name="EnsemblFungi"/>
        </authorList>
    </citation>
    <scope>IDENTIFICATION</scope>
    <source>
        <strain evidence="3">isolate 1-1 / race 1 (BBBD)</strain>
    </source>
</reference>
<reference evidence="2" key="2">
    <citation type="submission" date="2016-05" db="EMBL/GenBank/DDBJ databases">
        <title>Comparative analysis highlights variable genome content of wheat rusts and divergence of the mating loci.</title>
        <authorList>
            <person name="Cuomo C.A."/>
            <person name="Bakkeren G."/>
            <person name="Szabo L."/>
            <person name="Khalil H."/>
            <person name="Joly D."/>
            <person name="Goldberg J."/>
            <person name="Young S."/>
            <person name="Zeng Q."/>
            <person name="Fellers J."/>
        </authorList>
    </citation>
    <scope>NUCLEOTIDE SEQUENCE [LARGE SCALE GENOMIC DNA]</scope>
    <source>
        <strain evidence="2">1-1 BBBD Race 1</strain>
    </source>
</reference>
<evidence type="ECO:0000313" key="4">
    <source>
        <dbReference type="Proteomes" id="UP000005240"/>
    </source>
</evidence>
<dbReference type="EnsemblFungi" id="PTTG_02604-t43_1">
    <property type="protein sequence ID" value="PTTG_02604-t43_1-p1"/>
    <property type="gene ID" value="PTTG_02604"/>
</dbReference>
<dbReference type="VEuPathDB" id="FungiDB:PTTG_02604"/>
<reference evidence="2" key="1">
    <citation type="submission" date="2009-11" db="EMBL/GenBank/DDBJ databases">
        <authorList>
            <consortium name="The Broad Institute Genome Sequencing Platform"/>
            <person name="Ward D."/>
            <person name="Feldgarden M."/>
            <person name="Earl A."/>
            <person name="Young S.K."/>
            <person name="Zeng Q."/>
            <person name="Koehrsen M."/>
            <person name="Alvarado L."/>
            <person name="Berlin A."/>
            <person name="Bochicchio J."/>
            <person name="Borenstein D."/>
            <person name="Chapman S.B."/>
            <person name="Chen Z."/>
            <person name="Engels R."/>
            <person name="Freedman E."/>
            <person name="Gellesch M."/>
            <person name="Goldberg J."/>
            <person name="Griggs A."/>
            <person name="Gujja S."/>
            <person name="Heilman E."/>
            <person name="Heiman D."/>
            <person name="Hepburn T."/>
            <person name="Howarth C."/>
            <person name="Jen D."/>
            <person name="Larson L."/>
            <person name="Lewis B."/>
            <person name="Mehta T."/>
            <person name="Park D."/>
            <person name="Pearson M."/>
            <person name="Roberts A."/>
            <person name="Saif S."/>
            <person name="Shea T."/>
            <person name="Shenoy N."/>
            <person name="Sisk P."/>
            <person name="Stolte C."/>
            <person name="Sykes S."/>
            <person name="Thomson T."/>
            <person name="Walk T."/>
            <person name="White J."/>
            <person name="Yandava C."/>
            <person name="Izard J."/>
            <person name="Baranova O.V."/>
            <person name="Blanton J.M."/>
            <person name="Tanner A.C."/>
            <person name="Dewhirst F.E."/>
            <person name="Haas B."/>
            <person name="Nusbaum C."/>
            <person name="Birren B."/>
        </authorList>
    </citation>
    <scope>NUCLEOTIDE SEQUENCE [LARGE SCALE GENOMIC DNA]</scope>
    <source>
        <strain evidence="2">1-1 BBBD Race 1</strain>
    </source>
</reference>
<keyword evidence="4" id="KW-1185">Reference proteome</keyword>
<sequence length="554" mass="61716">MADPVTVEPVKIKPPHRKTLRFDGTNTLEGYEPPNWPKLKASMLSYWGEIDLARFTARDIQDLKEGWIARGGVSSVAEYQELQKEWEPIQAYLIAKGHVESVKEIRNNYYQLFSSAVQERIWDQLFKDNTMITTVDRRFKLPKFEVLKTAINEVMRRQTALIFEDTKSVKPVASSTLKEANEVMKKMGADKRLKDVPQTARPAPNMDNVVKMFESFEQKLEQKWAAGRPSQASGPRGPMVCFYCHCEGHGTARCFELQKDKDDKLVEQKGTNFFLPNGALIPWDSSRPICHVVASFQPSRPMANQASVESPPGFKVGCGSLQPWYPPAVSSQSFSGVHEADPAGRKRHKDPKPFKAPSVPSSAAKRPLQRAPTPPVPEERSAMDEEQILFKRGTGREDPSELAADTPLVSAPPTKPASPKVRFEREVSREHPNAVDGVLKKILILKVPDITVSKLMAISPSIAEGMKKWVSRRRVEVGSEELKVNSGTLAEVSDRDLGLDPNLYSCPLGHLPCFIGNDEVLASPLVDSGSQLNLISDTMANQFNLSLRVNFTSA</sequence>
<dbReference type="AlphaFoldDB" id="A0A180G337"/>
<feature type="region of interest" description="Disordered" evidence="1">
    <location>
        <begin position="329"/>
        <end position="428"/>
    </location>
</feature>
<accession>A0A180G337</accession>
<name>A0A180G337_PUCT1</name>
<proteinExistence type="predicted"/>
<organism evidence="2">
    <name type="scientific">Puccinia triticina (isolate 1-1 / race 1 (BBBD))</name>
    <name type="common">Brown leaf rust fungus</name>
    <dbReference type="NCBI Taxonomy" id="630390"/>
    <lineage>
        <taxon>Eukaryota</taxon>
        <taxon>Fungi</taxon>
        <taxon>Dikarya</taxon>
        <taxon>Basidiomycota</taxon>
        <taxon>Pucciniomycotina</taxon>
        <taxon>Pucciniomycetes</taxon>
        <taxon>Pucciniales</taxon>
        <taxon>Pucciniaceae</taxon>
        <taxon>Puccinia</taxon>
    </lineage>
</organism>
<reference evidence="3 4" key="3">
    <citation type="journal article" date="2017" name="G3 (Bethesda)">
        <title>Comparative analysis highlights variable genome content of wheat rusts and divergence of the mating loci.</title>
        <authorList>
            <person name="Cuomo C.A."/>
            <person name="Bakkeren G."/>
            <person name="Khalil H.B."/>
            <person name="Panwar V."/>
            <person name="Joly D."/>
            <person name="Linning R."/>
            <person name="Sakthikumar S."/>
            <person name="Song X."/>
            <person name="Adiconis X."/>
            <person name="Fan L."/>
            <person name="Goldberg J.M."/>
            <person name="Levin J.Z."/>
            <person name="Young S."/>
            <person name="Zeng Q."/>
            <person name="Anikster Y."/>
            <person name="Bruce M."/>
            <person name="Wang M."/>
            <person name="Yin C."/>
            <person name="McCallum B."/>
            <person name="Szabo L.J."/>
            <person name="Hulbert S."/>
            <person name="Chen X."/>
            <person name="Fellers J.P."/>
        </authorList>
    </citation>
    <scope>NUCLEOTIDE SEQUENCE</scope>
    <source>
        <strain evidence="4">Isolate 1-1 / race 1 (BBBD)</strain>
        <strain evidence="3">isolate 1-1 / race 1 (BBBD)</strain>
    </source>
</reference>